<feature type="signal peptide" evidence="5">
    <location>
        <begin position="1"/>
        <end position="28"/>
    </location>
</feature>
<feature type="chain" id="PRO_5026057320" evidence="5">
    <location>
        <begin position="29"/>
        <end position="529"/>
    </location>
</feature>
<feature type="compositionally biased region" description="Pro residues" evidence="4">
    <location>
        <begin position="501"/>
        <end position="513"/>
    </location>
</feature>
<dbReference type="RefSeq" id="WP_173034111.1">
    <property type="nucleotide sequence ID" value="NZ_AP022870.1"/>
</dbReference>
<gene>
    <name evidence="7" type="ORF">Pflav_010750</name>
</gene>
<evidence type="ECO:0000256" key="5">
    <source>
        <dbReference type="SAM" id="SignalP"/>
    </source>
</evidence>
<name>A0A6F8XLH9_9ACTN</name>
<dbReference type="Pfam" id="PF00561">
    <property type="entry name" value="Abhydrolase_1"/>
    <property type="match status" value="1"/>
</dbReference>
<dbReference type="SUPFAM" id="SSF53474">
    <property type="entry name" value="alpha/beta-Hydrolases"/>
    <property type="match status" value="1"/>
</dbReference>
<dbReference type="GO" id="GO:0016787">
    <property type="term" value="F:hydrolase activity"/>
    <property type="evidence" value="ECO:0007669"/>
    <property type="project" value="UniProtKB-KW"/>
</dbReference>
<dbReference type="InterPro" id="IPR000073">
    <property type="entry name" value="AB_hydrolase_1"/>
</dbReference>
<evidence type="ECO:0000259" key="6">
    <source>
        <dbReference type="Pfam" id="PF00561"/>
    </source>
</evidence>
<evidence type="ECO:0000313" key="8">
    <source>
        <dbReference type="Proteomes" id="UP000502508"/>
    </source>
</evidence>
<keyword evidence="3" id="KW-0378">Hydrolase</keyword>
<keyword evidence="8" id="KW-1185">Reference proteome</keyword>
<reference evidence="7 8" key="2">
    <citation type="submission" date="2020-03" db="EMBL/GenBank/DDBJ databases">
        <authorList>
            <person name="Ichikawa N."/>
            <person name="Kimura A."/>
            <person name="Kitahashi Y."/>
            <person name="Uohara A."/>
        </authorList>
    </citation>
    <scope>NUCLEOTIDE SEQUENCE [LARGE SCALE GENOMIC DNA]</scope>
    <source>
        <strain evidence="7 8">NBRC 107702</strain>
    </source>
</reference>
<dbReference type="EMBL" id="AP022870">
    <property type="protein sequence ID" value="BCB74665.1"/>
    <property type="molecule type" value="Genomic_DNA"/>
</dbReference>
<dbReference type="InterPro" id="IPR029058">
    <property type="entry name" value="AB_hydrolase_fold"/>
</dbReference>
<evidence type="ECO:0000256" key="2">
    <source>
        <dbReference type="ARBA" id="ARBA00022729"/>
    </source>
</evidence>
<feature type="domain" description="AB hydrolase-1" evidence="6">
    <location>
        <begin position="94"/>
        <end position="463"/>
    </location>
</feature>
<dbReference type="AlphaFoldDB" id="A0A6F8XLH9"/>
<dbReference type="InterPro" id="IPR051601">
    <property type="entry name" value="Serine_prot/Carboxylest_S33"/>
</dbReference>
<comment type="similarity">
    <text evidence="1">Belongs to the peptidase S33 family.</text>
</comment>
<evidence type="ECO:0000256" key="3">
    <source>
        <dbReference type="ARBA" id="ARBA00022801"/>
    </source>
</evidence>
<organism evidence="7 8">
    <name type="scientific">Phytohabitans flavus</name>
    <dbReference type="NCBI Taxonomy" id="1076124"/>
    <lineage>
        <taxon>Bacteria</taxon>
        <taxon>Bacillati</taxon>
        <taxon>Actinomycetota</taxon>
        <taxon>Actinomycetes</taxon>
        <taxon>Micromonosporales</taxon>
        <taxon>Micromonosporaceae</taxon>
    </lineage>
</organism>
<accession>A0A6F8XLH9</accession>
<dbReference type="KEGG" id="pfla:Pflav_010750"/>
<protein>
    <submittedName>
        <fullName evidence="7">Peptidase</fullName>
    </submittedName>
</protein>
<feature type="region of interest" description="Disordered" evidence="4">
    <location>
        <begin position="488"/>
        <end position="529"/>
    </location>
</feature>
<reference evidence="7 8" key="1">
    <citation type="submission" date="2020-03" db="EMBL/GenBank/DDBJ databases">
        <title>Whole genome shotgun sequence of Phytohabitans flavus NBRC 107702.</title>
        <authorList>
            <person name="Komaki H."/>
            <person name="Tamura T."/>
        </authorList>
    </citation>
    <scope>NUCLEOTIDE SEQUENCE [LARGE SCALE GENOMIC DNA]</scope>
    <source>
        <strain evidence="7 8">NBRC 107702</strain>
    </source>
</reference>
<evidence type="ECO:0000256" key="1">
    <source>
        <dbReference type="ARBA" id="ARBA00010088"/>
    </source>
</evidence>
<dbReference type="PANTHER" id="PTHR43248:SF29">
    <property type="entry name" value="TRIPEPTIDYL AMINOPEPTIDASE"/>
    <property type="match status" value="1"/>
</dbReference>
<dbReference type="PANTHER" id="PTHR43248">
    <property type="entry name" value="2-SUCCINYL-6-HYDROXY-2,4-CYCLOHEXADIENE-1-CARBOXYLATE SYNTHASE"/>
    <property type="match status" value="1"/>
</dbReference>
<dbReference type="Proteomes" id="UP000502508">
    <property type="component" value="Chromosome"/>
</dbReference>
<keyword evidence="2 5" id="KW-0732">Signal</keyword>
<dbReference type="Gene3D" id="3.40.50.1820">
    <property type="entry name" value="alpha/beta hydrolase"/>
    <property type="match status" value="1"/>
</dbReference>
<evidence type="ECO:0000256" key="4">
    <source>
        <dbReference type="SAM" id="MobiDB-lite"/>
    </source>
</evidence>
<evidence type="ECO:0000313" key="7">
    <source>
        <dbReference type="EMBL" id="BCB74665.1"/>
    </source>
</evidence>
<proteinExistence type="inferred from homology"/>
<sequence>MRRILAATVASAIGLVLTAGVSSGAAQATGRGSSGYTPPPISWGICENPVLASRGAECGFVEVPLDYSKPDGTKIKLAISRIKAKSPAADYQGVMLTNPGGPGGSGLIWAVLGEFVPDGVGEDYDWIGFDPRGVGSSEPSLTCDTEYFGYNRPYFVPVTGSLEKTWLARTNAYAEACDRAGGPLLDHLKTTDTVADMESIRKALAAEQINFYGFSYGTYLGQVYATQHPDKVRRMVLDGNVDPSRVWYEANLDQDVQFDKNIEVFFAWVAKYDSVYHLGASADAVKAKYYDTLEKLRTAPAAGKIGPTEWNDIFLSAAYYVFGWEDTAATFAAWVNEGDTEPLLARYAPPGAPGADNGYAIYLGVQCTDVQWPTSWSTWQQDNWRIHTEHPFSTWNNAWYNAPCVSWGAKAGTPVQVNGSKAPPILLISETHDAATPFTGSLEVRKRFPNSALVEGYGGTTHAGSLNGAECIDNTVAAYLATGALPQRLDGNQSDKRCHPIPQPNPTGEPAPPSTTSITRAELQELIGR</sequence>